<proteinExistence type="predicted"/>
<accession>A0A4R5UI68</accession>
<keyword evidence="2" id="KW-1185">Reference proteome</keyword>
<dbReference type="EMBL" id="SMTL01000003">
    <property type="protein sequence ID" value="TDK35680.1"/>
    <property type="molecule type" value="Genomic_DNA"/>
</dbReference>
<evidence type="ECO:0000313" key="1">
    <source>
        <dbReference type="EMBL" id="TDK35680.1"/>
    </source>
</evidence>
<dbReference type="OrthoDB" id="7272256at2"/>
<sequence length="103" mass="11235">MIANIAAWIFTLFVIDPLHAEMRQHLDRANLPVELVQQSRQCLTNEVPRLIDKAGNEPGWAAAMTVGISIGWISPEQLFDGADPSCGALRGLINPQTAREAEG</sequence>
<comment type="caution">
    <text evidence="1">The sequence shown here is derived from an EMBL/GenBank/DDBJ whole genome shotgun (WGS) entry which is preliminary data.</text>
</comment>
<protein>
    <submittedName>
        <fullName evidence="1">Uncharacterized protein</fullName>
    </submittedName>
</protein>
<dbReference type="Proteomes" id="UP000295238">
    <property type="component" value="Unassembled WGS sequence"/>
</dbReference>
<organism evidence="1 2">
    <name type="scientific">Rhizobium deserti</name>
    <dbReference type="NCBI Taxonomy" id="2547961"/>
    <lineage>
        <taxon>Bacteria</taxon>
        <taxon>Pseudomonadati</taxon>
        <taxon>Pseudomonadota</taxon>
        <taxon>Alphaproteobacteria</taxon>
        <taxon>Hyphomicrobiales</taxon>
        <taxon>Rhizobiaceae</taxon>
        <taxon>Rhizobium/Agrobacterium group</taxon>
        <taxon>Rhizobium</taxon>
    </lineage>
</organism>
<evidence type="ECO:0000313" key="2">
    <source>
        <dbReference type="Proteomes" id="UP000295238"/>
    </source>
</evidence>
<gene>
    <name evidence="1" type="ORF">E2F50_12955</name>
</gene>
<dbReference type="AlphaFoldDB" id="A0A4R5UI68"/>
<reference evidence="1 2" key="1">
    <citation type="submission" date="2019-03" db="EMBL/GenBank/DDBJ databases">
        <title>Rhizobium sp. nov., an bacterium isolated from biocrust in Mu Us Desert.</title>
        <authorList>
            <person name="Lixiong L."/>
        </authorList>
    </citation>
    <scope>NUCLEOTIDE SEQUENCE [LARGE SCALE GENOMIC DNA]</scope>
    <source>
        <strain evidence="1 2">SPY-1</strain>
    </source>
</reference>
<name>A0A4R5UI68_9HYPH</name>